<dbReference type="GO" id="GO:0016301">
    <property type="term" value="F:kinase activity"/>
    <property type="evidence" value="ECO:0007669"/>
    <property type="project" value="UniProtKB-KW"/>
</dbReference>
<dbReference type="PANTHER" id="PTHR14949">
    <property type="entry name" value="EGF-LIKE-DOMAIN, MULTIPLE 7, 8"/>
    <property type="match status" value="1"/>
</dbReference>
<reference evidence="5" key="1">
    <citation type="submission" date="2021-10" db="EMBL/GenBank/DDBJ databases">
        <title>Tropical sea cucumber genome reveals ecological adaptation and Cuvierian tubules defense mechanism.</title>
        <authorList>
            <person name="Chen T."/>
        </authorList>
    </citation>
    <scope>NUCLEOTIDE SEQUENCE</scope>
    <source>
        <strain evidence="5">Nanhai2018</strain>
        <tissue evidence="5">Muscle</tissue>
    </source>
</reference>
<evidence type="ECO:0000256" key="1">
    <source>
        <dbReference type="ARBA" id="ARBA00022729"/>
    </source>
</evidence>
<dbReference type="PANTHER" id="PTHR14949:SF56">
    <property type="entry name" value="EGF-LIKE-DOMAIN, MULTIPLE 7"/>
    <property type="match status" value="1"/>
</dbReference>
<accession>A0A9Q0YJV5</accession>
<dbReference type="PROSITE" id="PS01186">
    <property type="entry name" value="EGF_2"/>
    <property type="match status" value="1"/>
</dbReference>
<evidence type="ECO:0000313" key="5">
    <source>
        <dbReference type="EMBL" id="KAJ8021824.1"/>
    </source>
</evidence>
<keyword evidence="5" id="KW-0808">Transferase</keyword>
<feature type="domain" description="EGF-like" evidence="4">
    <location>
        <begin position="511"/>
        <end position="522"/>
    </location>
</feature>
<dbReference type="InterPro" id="IPR000742">
    <property type="entry name" value="EGF"/>
</dbReference>
<keyword evidence="1 3" id="KW-0732">Signal</keyword>
<dbReference type="InterPro" id="IPR035914">
    <property type="entry name" value="Sperma_CUB_dom_sf"/>
</dbReference>
<keyword evidence="5" id="KW-0418">Kinase</keyword>
<sequence length="1120" mass="122140">MIYCLLYGCPEFHNLKTNHKMCCSNILFLWITCMFLPGNEAVICPGPYDVDSSCSASVTLDWSEPSSACQEIIITIEGYDVSTTCQWEFTLMDPPSSTAISVTADTGGSSGAADELSVTFDGESSSTFVGSYEDLCTPPDEPPIISRGGATNVRVNFNGATDAVSVGHGFTVRVIFFKNDICGTADAPHVITLDELCPVAALSSLNFPSMYDVSTCFTKVESPEGTEVVVDYKQFNTFFRQDPLYIFDENQCPPVLLRSHFFAQLSKTSAPFENFGTASKNIQLVFNPSETTQTNREGFLIVFTFREYDSSVVLQPSSFCNDQGTPGKECSCPHEPGQPTCDLGTTDLNSLVGNPQEVCDSTTGPGGFRVDLDFTAAGSITYLANTGFIDMVPNVPSTFCRWRIVGPAGSNLFFQLVDYNGEANDVFSVFVDGFGLIFRFAGSQPEYDLPISVNGEQSAVDVRSPVLLPRNRATITFNFESTGFGISFAVRVVDTRCQPTCINGGECVDTCNCNFGYLRPQCGTEVSISLVAVSASPVKEGSPMIIECRANGVLQTTTRIEFEVSTSSTAIEGFDFDFINERPCIIPAGQSTGTVSILVIDDDHGDNGETVQFDVSEARGDITSLSAVTPNSISFMLCDDDDPTVRSVVEVDFESPKYFIVEGEEPAVTLTLVFTRDGEPTPVEDNGAIMAAIIQQTATMTADYNWAGTPISYTASSGGVATLELTFQIEITSDEDEESIESFLVMLLFINTLFGASQLGTTLQTTTIYIIDDDQEDFILIVDKPYIDNKNANDPLKLFAFTNQNSPLPPFDWTKKFFDRHPVCTQSMLDVDGQMCGYELKCPQTNKLPGRRLGYYLACYSFEGGSQSIGTSVMLQNDCFTLNSRHSVTVYPDQSNPSLLDTKLHLRIRRKENCAPCSKMIWKRNGHVIPNRGSQYIASTVEEARGVFQVFRPYRASSGWFAMVEVIVSDCPRGMYKGSEGACDQTCPNCENGGVCELNGMCKCPPCFFGTLCQHFQCEEGSFGTNKRIQCSQLHPSYAGNKDCKGLLFCYGGLYACKCGCGWHGANCEKACPEGKFGADCELSCHCADQHDCDRISGVCSKGCADGFRGFNCQQTAMQG</sequence>
<dbReference type="OrthoDB" id="6043889at2759"/>
<dbReference type="EMBL" id="JAIZAY010000021">
    <property type="protein sequence ID" value="KAJ8021824.1"/>
    <property type="molecule type" value="Genomic_DNA"/>
</dbReference>
<dbReference type="InterPro" id="IPR050969">
    <property type="entry name" value="Dev_Signal_Modulators"/>
</dbReference>
<name>A0A9Q0YJV5_HOLLE</name>
<protein>
    <submittedName>
        <fullName evidence="5">Tyrosine-protein kinase receptor Tie-1</fullName>
    </submittedName>
</protein>
<gene>
    <name evidence="5" type="ORF">HOLleu_39127</name>
</gene>
<dbReference type="SUPFAM" id="SSF49854">
    <property type="entry name" value="Spermadhesin, CUB domain"/>
    <property type="match status" value="1"/>
</dbReference>
<evidence type="ECO:0000313" key="6">
    <source>
        <dbReference type="Proteomes" id="UP001152320"/>
    </source>
</evidence>
<evidence type="ECO:0000256" key="3">
    <source>
        <dbReference type="SAM" id="SignalP"/>
    </source>
</evidence>
<organism evidence="5 6">
    <name type="scientific">Holothuria leucospilota</name>
    <name type="common">Black long sea cucumber</name>
    <name type="synonym">Mertensiothuria leucospilota</name>
    <dbReference type="NCBI Taxonomy" id="206669"/>
    <lineage>
        <taxon>Eukaryota</taxon>
        <taxon>Metazoa</taxon>
        <taxon>Echinodermata</taxon>
        <taxon>Eleutherozoa</taxon>
        <taxon>Echinozoa</taxon>
        <taxon>Holothuroidea</taxon>
        <taxon>Aspidochirotacea</taxon>
        <taxon>Aspidochirotida</taxon>
        <taxon>Holothuriidae</taxon>
        <taxon>Holothuria</taxon>
    </lineage>
</organism>
<dbReference type="Gene3D" id="2.170.300.10">
    <property type="entry name" value="Tie2 ligand-binding domain superfamily"/>
    <property type="match status" value="1"/>
</dbReference>
<evidence type="ECO:0000259" key="4">
    <source>
        <dbReference type="PROSITE" id="PS01186"/>
    </source>
</evidence>
<proteinExistence type="predicted"/>
<keyword evidence="6" id="KW-1185">Reference proteome</keyword>
<dbReference type="SUPFAM" id="SSF141072">
    <property type="entry name" value="CalX-like"/>
    <property type="match status" value="2"/>
</dbReference>
<comment type="caution">
    <text evidence="5">The sequence shown here is derived from an EMBL/GenBank/DDBJ whole genome shotgun (WGS) entry which is preliminary data.</text>
</comment>
<feature type="signal peptide" evidence="3">
    <location>
        <begin position="1"/>
        <end position="41"/>
    </location>
</feature>
<dbReference type="Proteomes" id="UP001152320">
    <property type="component" value="Chromosome 21"/>
</dbReference>
<keyword evidence="2" id="KW-1015">Disulfide bond</keyword>
<feature type="chain" id="PRO_5040142926" evidence="3">
    <location>
        <begin position="42"/>
        <end position="1120"/>
    </location>
</feature>
<dbReference type="AlphaFoldDB" id="A0A9Q0YJV5"/>
<dbReference type="Gene3D" id="2.60.40.2030">
    <property type="match status" value="2"/>
</dbReference>
<keyword evidence="5" id="KW-0675">Receptor</keyword>
<evidence type="ECO:0000256" key="2">
    <source>
        <dbReference type="ARBA" id="ARBA00023157"/>
    </source>
</evidence>
<dbReference type="InterPro" id="IPR038081">
    <property type="entry name" value="CalX-like_sf"/>
</dbReference>